<evidence type="ECO:0000313" key="3">
    <source>
        <dbReference type="EMBL" id="CAG5132110.1"/>
    </source>
</evidence>
<gene>
    <name evidence="3" type="ORF">CUNI_LOCUS17668</name>
</gene>
<accession>A0A8S3ZVW8</accession>
<dbReference type="Proteomes" id="UP000678393">
    <property type="component" value="Unassembled WGS sequence"/>
</dbReference>
<protein>
    <recommendedName>
        <fullName evidence="5">Methyltransferase domain-containing protein</fullName>
    </recommendedName>
</protein>
<dbReference type="Gene3D" id="3.40.50.150">
    <property type="entry name" value="Vaccinia Virus protein VP39"/>
    <property type="match status" value="1"/>
</dbReference>
<sequence>MTSFADKLGSVVTSTYVGFALSLCKDVGILEVLMDAEMPLTSQEIADKKDLKERYVRELLGSLATAEVVHVSKNESGALVYHLDEDEKALLKTLMMALISGPSVMSPQFDTVKSCLPSKGPTGGKFTNRTHDYIEEFTTNLLNQYVEAVLKHVPGLKEKLERGIEVLEVGCGRGRLLAKFALMFPKSTFTASDYADFLLDQLKTNLGHIPNIKYALIDVCCPRNLPKKKYDWVYCANTIHDVPNPPEALKNIKKLLKAPDDTFTMFEIATSGSPMADKGNQLVACLYAISSFMCVPESYTNKDSYAMGMCFGNKEQLTC</sequence>
<dbReference type="PANTHER" id="PTHR45128">
    <property type="entry name" value="METHYLTRANSFERASE TYPE 11"/>
    <property type="match status" value="1"/>
</dbReference>
<comment type="caution">
    <text evidence="3">The sequence shown here is derived from an EMBL/GenBank/DDBJ whole genome shotgun (WGS) entry which is preliminary data.</text>
</comment>
<feature type="domain" description="S-adenosylmethionine-dependent methyltransferase Rv2258c-like winged HTH" evidence="2">
    <location>
        <begin position="18"/>
        <end position="91"/>
    </location>
</feature>
<proteinExistence type="predicted"/>
<dbReference type="InterPro" id="IPR036390">
    <property type="entry name" value="WH_DNA-bd_sf"/>
</dbReference>
<dbReference type="SUPFAM" id="SSF53335">
    <property type="entry name" value="S-adenosyl-L-methionine-dependent methyltransferases"/>
    <property type="match status" value="1"/>
</dbReference>
<evidence type="ECO:0000259" key="1">
    <source>
        <dbReference type="Pfam" id="PF08242"/>
    </source>
</evidence>
<dbReference type="InterPro" id="IPR013217">
    <property type="entry name" value="Methyltransf_12"/>
</dbReference>
<dbReference type="Pfam" id="PF08242">
    <property type="entry name" value="Methyltransf_12"/>
    <property type="match status" value="1"/>
</dbReference>
<evidence type="ECO:0000313" key="4">
    <source>
        <dbReference type="Proteomes" id="UP000678393"/>
    </source>
</evidence>
<dbReference type="CDD" id="cd02440">
    <property type="entry name" value="AdoMet_MTases"/>
    <property type="match status" value="1"/>
</dbReference>
<dbReference type="InterPro" id="IPR048711">
    <property type="entry name" value="WHD_Rv2258c"/>
</dbReference>
<dbReference type="InterPro" id="IPR029063">
    <property type="entry name" value="SAM-dependent_MTases_sf"/>
</dbReference>
<dbReference type="InterPro" id="IPR053173">
    <property type="entry name" value="SAM-binding_MTase"/>
</dbReference>
<dbReference type="OrthoDB" id="506498at2759"/>
<keyword evidence="4" id="KW-1185">Reference proteome</keyword>
<dbReference type="EMBL" id="CAJHNH020005099">
    <property type="protein sequence ID" value="CAG5132110.1"/>
    <property type="molecule type" value="Genomic_DNA"/>
</dbReference>
<organism evidence="3 4">
    <name type="scientific">Candidula unifasciata</name>
    <dbReference type="NCBI Taxonomy" id="100452"/>
    <lineage>
        <taxon>Eukaryota</taxon>
        <taxon>Metazoa</taxon>
        <taxon>Spiralia</taxon>
        <taxon>Lophotrochozoa</taxon>
        <taxon>Mollusca</taxon>
        <taxon>Gastropoda</taxon>
        <taxon>Heterobranchia</taxon>
        <taxon>Euthyneura</taxon>
        <taxon>Panpulmonata</taxon>
        <taxon>Eupulmonata</taxon>
        <taxon>Stylommatophora</taxon>
        <taxon>Helicina</taxon>
        <taxon>Helicoidea</taxon>
        <taxon>Geomitridae</taxon>
        <taxon>Candidula</taxon>
    </lineage>
</organism>
<name>A0A8S3ZVW8_9EUPU</name>
<reference evidence="3" key="1">
    <citation type="submission" date="2021-04" db="EMBL/GenBank/DDBJ databases">
        <authorList>
            <consortium name="Molecular Ecology Group"/>
        </authorList>
    </citation>
    <scope>NUCLEOTIDE SEQUENCE</scope>
</reference>
<evidence type="ECO:0000259" key="2">
    <source>
        <dbReference type="Pfam" id="PF21320"/>
    </source>
</evidence>
<dbReference type="PANTHER" id="PTHR45128:SF1">
    <property type="entry name" value="S-ADENOSYLMETHIONINE-DEPENDENT METHYLTRANSFERASE RV2258C"/>
    <property type="match status" value="1"/>
</dbReference>
<dbReference type="SUPFAM" id="SSF46785">
    <property type="entry name" value="Winged helix' DNA-binding domain"/>
    <property type="match status" value="1"/>
</dbReference>
<feature type="domain" description="Methyltransferase type 12" evidence="1">
    <location>
        <begin position="167"/>
        <end position="257"/>
    </location>
</feature>
<dbReference type="AlphaFoldDB" id="A0A8S3ZVW8"/>
<dbReference type="Pfam" id="PF21320">
    <property type="entry name" value="WHD_Rv2258c"/>
    <property type="match status" value="1"/>
</dbReference>
<evidence type="ECO:0008006" key="5">
    <source>
        <dbReference type="Google" id="ProtNLM"/>
    </source>
</evidence>